<gene>
    <name evidence="2" type="ORF">GCM10010255_80370</name>
</gene>
<protein>
    <recommendedName>
        <fullName evidence="4">SLATT domain-containing protein</fullName>
    </recommendedName>
</protein>
<dbReference type="EMBL" id="BAAASE010000017">
    <property type="protein sequence ID" value="GAA2426103.1"/>
    <property type="molecule type" value="Genomic_DNA"/>
</dbReference>
<dbReference type="Proteomes" id="UP001499986">
    <property type="component" value="Unassembled WGS sequence"/>
</dbReference>
<dbReference type="RefSeq" id="WP_346139490.1">
    <property type="nucleotide sequence ID" value="NZ_BAAASE010000017.1"/>
</dbReference>
<reference evidence="2 3" key="1">
    <citation type="journal article" date="2019" name="Int. J. Syst. Evol. Microbiol.">
        <title>The Global Catalogue of Microorganisms (GCM) 10K type strain sequencing project: providing services to taxonomists for standard genome sequencing and annotation.</title>
        <authorList>
            <consortium name="The Broad Institute Genomics Platform"/>
            <consortium name="The Broad Institute Genome Sequencing Center for Infectious Disease"/>
            <person name="Wu L."/>
            <person name="Ma J."/>
        </authorList>
    </citation>
    <scope>NUCLEOTIDE SEQUENCE [LARGE SCALE GENOMIC DNA]</scope>
    <source>
        <strain evidence="2 3">JCM 4358</strain>
    </source>
</reference>
<accession>A0ABN3JB40</accession>
<keyword evidence="1" id="KW-0812">Transmembrane</keyword>
<organism evidence="2 3">
    <name type="scientific">Streptomyces coeruleofuscus</name>
    <dbReference type="NCBI Taxonomy" id="66879"/>
    <lineage>
        <taxon>Bacteria</taxon>
        <taxon>Bacillati</taxon>
        <taxon>Actinomycetota</taxon>
        <taxon>Actinomycetes</taxon>
        <taxon>Kitasatosporales</taxon>
        <taxon>Streptomycetaceae</taxon>
        <taxon>Streptomyces</taxon>
    </lineage>
</organism>
<sequence>MSEGERETLAIALDHAWRWYENRRSRTVALLQVVTLWLAILGAGYGAVLQAKLYTLGGAIGILAAVGLVAADREATRVRASAALAADAVAELEARLADATGVQALRLYQRECESNPPSRRFLGLDLGRWVVYVSLATCIAAATYTWVGLA</sequence>
<evidence type="ECO:0000313" key="2">
    <source>
        <dbReference type="EMBL" id="GAA2426103.1"/>
    </source>
</evidence>
<keyword evidence="1" id="KW-0472">Membrane</keyword>
<proteinExistence type="predicted"/>
<name>A0ABN3JB40_9ACTN</name>
<feature type="transmembrane region" description="Helical" evidence="1">
    <location>
        <begin position="129"/>
        <end position="147"/>
    </location>
</feature>
<feature type="transmembrane region" description="Helical" evidence="1">
    <location>
        <begin position="28"/>
        <end position="47"/>
    </location>
</feature>
<evidence type="ECO:0000313" key="3">
    <source>
        <dbReference type="Proteomes" id="UP001499986"/>
    </source>
</evidence>
<comment type="caution">
    <text evidence="2">The sequence shown here is derived from an EMBL/GenBank/DDBJ whole genome shotgun (WGS) entry which is preliminary data.</text>
</comment>
<keyword evidence="1" id="KW-1133">Transmembrane helix</keyword>
<keyword evidence="3" id="KW-1185">Reference proteome</keyword>
<evidence type="ECO:0000256" key="1">
    <source>
        <dbReference type="SAM" id="Phobius"/>
    </source>
</evidence>
<feature type="transmembrane region" description="Helical" evidence="1">
    <location>
        <begin position="53"/>
        <end position="71"/>
    </location>
</feature>
<evidence type="ECO:0008006" key="4">
    <source>
        <dbReference type="Google" id="ProtNLM"/>
    </source>
</evidence>